<feature type="domain" description="Wall-associated receptor kinase galacturonan-binding" evidence="5">
    <location>
        <begin position="26"/>
        <end position="77"/>
    </location>
</feature>
<evidence type="ECO:0000256" key="2">
    <source>
        <dbReference type="ARBA" id="ARBA00022729"/>
    </source>
</evidence>
<feature type="chain" id="PRO_5044876944" description="Wall-associated receptor kinase galacturonan-binding domain-containing protein" evidence="4">
    <location>
        <begin position="21"/>
        <end position="128"/>
    </location>
</feature>
<dbReference type="GO" id="GO:0016020">
    <property type="term" value="C:membrane"/>
    <property type="evidence" value="ECO:0007669"/>
    <property type="project" value="UniProtKB-SubCell"/>
</dbReference>
<comment type="subcellular location">
    <subcellularLocation>
        <location evidence="1">Membrane</location>
        <topology evidence="1">Single-pass membrane protein</topology>
    </subcellularLocation>
</comment>
<dbReference type="EMBL" id="JAVIJP010000007">
    <property type="protein sequence ID" value="KAL3650191.1"/>
    <property type="molecule type" value="Genomic_DNA"/>
</dbReference>
<dbReference type="InterPro" id="IPR025287">
    <property type="entry name" value="WAK_GUB"/>
</dbReference>
<accession>A0ABD3E7T7</accession>
<reference evidence="7" key="1">
    <citation type="journal article" date="2024" name="IScience">
        <title>Strigolactones Initiate the Formation of Haustorium-like Structures in Castilleja.</title>
        <authorList>
            <person name="Buerger M."/>
            <person name="Peterson D."/>
            <person name="Chory J."/>
        </authorList>
    </citation>
    <scope>NUCLEOTIDE SEQUENCE [LARGE SCALE GENOMIC DNA]</scope>
</reference>
<sequence>MQATPLLLLLAAVVLQTCTALPACLPCGNQSIPYPLSTGSHCGDARYKIRCINNATLLFDSTNNIIHISAQTQRIIIEPSNLIPNTCVTADYPANGLQLNDSGPFNITGQGRSQGGSRVVGRPPFPVR</sequence>
<gene>
    <name evidence="6" type="ORF">CASFOL_006594</name>
</gene>
<feature type="signal peptide" evidence="4">
    <location>
        <begin position="1"/>
        <end position="20"/>
    </location>
</feature>
<dbReference type="Proteomes" id="UP001632038">
    <property type="component" value="Unassembled WGS sequence"/>
</dbReference>
<feature type="compositionally biased region" description="Low complexity" evidence="3">
    <location>
        <begin position="109"/>
        <end position="122"/>
    </location>
</feature>
<keyword evidence="2 4" id="KW-0732">Signal</keyword>
<protein>
    <recommendedName>
        <fullName evidence="5">Wall-associated receptor kinase galacturonan-binding domain-containing protein</fullName>
    </recommendedName>
</protein>
<evidence type="ECO:0000259" key="5">
    <source>
        <dbReference type="Pfam" id="PF13947"/>
    </source>
</evidence>
<feature type="region of interest" description="Disordered" evidence="3">
    <location>
        <begin position="103"/>
        <end position="128"/>
    </location>
</feature>
<dbReference type="Pfam" id="PF13947">
    <property type="entry name" value="GUB_WAK_bind"/>
    <property type="match status" value="1"/>
</dbReference>
<dbReference type="AlphaFoldDB" id="A0ABD3E7T7"/>
<organism evidence="6 7">
    <name type="scientific">Castilleja foliolosa</name>
    <dbReference type="NCBI Taxonomy" id="1961234"/>
    <lineage>
        <taxon>Eukaryota</taxon>
        <taxon>Viridiplantae</taxon>
        <taxon>Streptophyta</taxon>
        <taxon>Embryophyta</taxon>
        <taxon>Tracheophyta</taxon>
        <taxon>Spermatophyta</taxon>
        <taxon>Magnoliopsida</taxon>
        <taxon>eudicotyledons</taxon>
        <taxon>Gunneridae</taxon>
        <taxon>Pentapetalae</taxon>
        <taxon>asterids</taxon>
        <taxon>lamiids</taxon>
        <taxon>Lamiales</taxon>
        <taxon>Orobanchaceae</taxon>
        <taxon>Pedicularideae</taxon>
        <taxon>Castillejinae</taxon>
        <taxon>Castilleja</taxon>
    </lineage>
</organism>
<comment type="caution">
    <text evidence="6">The sequence shown here is derived from an EMBL/GenBank/DDBJ whole genome shotgun (WGS) entry which is preliminary data.</text>
</comment>
<keyword evidence="7" id="KW-1185">Reference proteome</keyword>
<evidence type="ECO:0000256" key="1">
    <source>
        <dbReference type="ARBA" id="ARBA00004167"/>
    </source>
</evidence>
<evidence type="ECO:0000313" key="6">
    <source>
        <dbReference type="EMBL" id="KAL3650191.1"/>
    </source>
</evidence>
<proteinExistence type="predicted"/>
<evidence type="ECO:0000313" key="7">
    <source>
        <dbReference type="Proteomes" id="UP001632038"/>
    </source>
</evidence>
<name>A0ABD3E7T7_9LAMI</name>
<evidence type="ECO:0000256" key="3">
    <source>
        <dbReference type="SAM" id="MobiDB-lite"/>
    </source>
</evidence>
<evidence type="ECO:0000256" key="4">
    <source>
        <dbReference type="SAM" id="SignalP"/>
    </source>
</evidence>